<gene>
    <name evidence="4" type="ORF">DC432_09395</name>
</gene>
<dbReference type="PANTHER" id="PTHR30163">
    <property type="entry name" value="MEMBRANE-BOUND LYTIC MUREIN TRANSGLYCOSYLASE B"/>
    <property type="match status" value="1"/>
</dbReference>
<feature type="domain" description="Transglycosylase SLT" evidence="3">
    <location>
        <begin position="224"/>
        <end position="287"/>
    </location>
</feature>
<proteinExistence type="predicted"/>
<dbReference type="InterPro" id="IPR023346">
    <property type="entry name" value="Lysozyme-like_dom_sf"/>
</dbReference>
<accession>A0A2T7WFK3</accession>
<dbReference type="GO" id="GO:0009253">
    <property type="term" value="P:peptidoglycan catabolic process"/>
    <property type="evidence" value="ECO:0007669"/>
    <property type="project" value="TreeGrafter"/>
</dbReference>
<dbReference type="PANTHER" id="PTHR30163:SF8">
    <property type="entry name" value="LYTIC MUREIN TRANSGLYCOSYLASE"/>
    <property type="match status" value="1"/>
</dbReference>
<dbReference type="Pfam" id="PF13406">
    <property type="entry name" value="SLT_2"/>
    <property type="match status" value="1"/>
</dbReference>
<dbReference type="SUPFAM" id="SSF53955">
    <property type="entry name" value="Lysozyme-like"/>
    <property type="match status" value="1"/>
</dbReference>
<evidence type="ECO:0000256" key="1">
    <source>
        <dbReference type="SAM" id="MobiDB-lite"/>
    </source>
</evidence>
<comment type="caution">
    <text evidence="4">The sequence shown here is derived from an EMBL/GenBank/DDBJ whole genome shotgun (WGS) entry which is preliminary data.</text>
</comment>
<reference evidence="4 5" key="1">
    <citation type="submission" date="2018-04" db="EMBL/GenBank/DDBJ databases">
        <authorList>
            <person name="Go L.Y."/>
            <person name="Mitchell J.A."/>
        </authorList>
    </citation>
    <scope>NUCLEOTIDE SEQUENCE [LARGE SCALE GENOMIC DNA]</scope>
    <source>
        <strain evidence="4 5">TPD7010</strain>
    </source>
</reference>
<dbReference type="InterPro" id="IPR031304">
    <property type="entry name" value="SLT_2"/>
</dbReference>
<evidence type="ECO:0000313" key="4">
    <source>
        <dbReference type="EMBL" id="PVE71817.1"/>
    </source>
</evidence>
<evidence type="ECO:0000313" key="5">
    <source>
        <dbReference type="Proteomes" id="UP000244649"/>
    </source>
</evidence>
<evidence type="ECO:0000256" key="2">
    <source>
        <dbReference type="SAM" id="Phobius"/>
    </source>
</evidence>
<dbReference type="Proteomes" id="UP000244649">
    <property type="component" value="Unassembled WGS sequence"/>
</dbReference>
<dbReference type="Gene3D" id="1.10.530.10">
    <property type="match status" value="1"/>
</dbReference>
<keyword evidence="2" id="KW-0812">Transmembrane</keyword>
<dbReference type="InterPro" id="IPR043426">
    <property type="entry name" value="MltB-like"/>
</dbReference>
<dbReference type="CDD" id="cd13399">
    <property type="entry name" value="Slt35-like"/>
    <property type="match status" value="1"/>
</dbReference>
<name>A0A2T7WFK3_MICTE</name>
<dbReference type="EMBL" id="QDFT01000020">
    <property type="protein sequence ID" value="PVE71817.1"/>
    <property type="molecule type" value="Genomic_DNA"/>
</dbReference>
<sequence length="309" mass="31270">MSYPDRSRGRRRRRLACPGALDPTGAAGGTVDLDDTARRPFWPGVIALAGVLVAAGGLLVVAQTAAHESERSAAERSGSARAEGWEVPSVAAVTGDVVAASDQTPVTDAVPAPASGAVAPADVVAADPTWTSTVAGRTGIPDRALRAYATAALTVQREQPDCGIGWNTLAGLGAIESAHGTHSGGSLGADGYPDPPIRGIALDGSASAAIADTDGGVFDGDAVWDRAVGPLQFIPATWQRWGADANGDGAADPNQIDDAALAAARYLCAAGEMTSPAGWRRAVFSYNHLDSYVDDVAATANVYAARAAG</sequence>
<protein>
    <submittedName>
        <fullName evidence="4">Murein transglycosylase</fullName>
    </submittedName>
</protein>
<evidence type="ECO:0000259" key="3">
    <source>
        <dbReference type="Pfam" id="PF13406"/>
    </source>
</evidence>
<dbReference type="GO" id="GO:0008933">
    <property type="term" value="F:peptidoglycan lytic transglycosylase activity"/>
    <property type="evidence" value="ECO:0007669"/>
    <property type="project" value="TreeGrafter"/>
</dbReference>
<keyword evidence="2" id="KW-1133">Transmembrane helix</keyword>
<feature type="region of interest" description="Disordered" evidence="1">
    <location>
        <begin position="1"/>
        <end position="32"/>
    </location>
</feature>
<feature type="transmembrane region" description="Helical" evidence="2">
    <location>
        <begin position="42"/>
        <end position="62"/>
    </location>
</feature>
<organism evidence="4 5">
    <name type="scientific">Microbacterium testaceum</name>
    <name type="common">Aureobacterium testaceum</name>
    <name type="synonym">Brevibacterium testaceum</name>
    <dbReference type="NCBI Taxonomy" id="2033"/>
    <lineage>
        <taxon>Bacteria</taxon>
        <taxon>Bacillati</taxon>
        <taxon>Actinomycetota</taxon>
        <taxon>Actinomycetes</taxon>
        <taxon>Micrococcales</taxon>
        <taxon>Microbacteriaceae</taxon>
        <taxon>Microbacterium</taxon>
    </lineage>
</organism>
<keyword evidence="2" id="KW-0472">Membrane</keyword>
<dbReference type="AlphaFoldDB" id="A0A2T7WFK3"/>